<evidence type="ECO:0000313" key="2">
    <source>
        <dbReference type="Proteomes" id="UP000215767"/>
    </source>
</evidence>
<organism evidence="1 2">
    <name type="scientific">Bordetella genomosp. 11</name>
    <dbReference type="NCBI Taxonomy" id="1416808"/>
    <lineage>
        <taxon>Bacteria</taxon>
        <taxon>Pseudomonadati</taxon>
        <taxon>Pseudomonadota</taxon>
        <taxon>Betaproteobacteria</taxon>
        <taxon>Burkholderiales</taxon>
        <taxon>Alcaligenaceae</taxon>
        <taxon>Bordetella</taxon>
    </lineage>
</organism>
<dbReference type="Proteomes" id="UP000215767">
    <property type="component" value="Unassembled WGS sequence"/>
</dbReference>
<dbReference type="InterPro" id="IPR021549">
    <property type="entry name" value="DUF2894"/>
</dbReference>
<gene>
    <name evidence="1" type="ORF">CAL28_14240</name>
</gene>
<dbReference type="RefSeq" id="WP_176463988.1">
    <property type="nucleotide sequence ID" value="NZ_NEVS01000004.1"/>
</dbReference>
<sequence length="232" mass="25616">MTDDSHRDASVRDPAALLAAWREQGADRLDPVRFRFIEAMARCAAVRHGHARRVLDEKLEKLLQAYRKELEARRMPAGDEPGDAGGAAAPAAACHGAGPLAELTGYIAMRKREARTDDRAAGDADGGQGAAVYPELPLLDYFRDTWSRYSARRQLKHSEERVPENAGPLNSSLLVHRTLSLMREVSPEYLHRFLSYVDALSWMEQATRVDLVADKDGARGAATRKAPRGASR</sequence>
<evidence type="ECO:0008006" key="3">
    <source>
        <dbReference type="Google" id="ProtNLM"/>
    </source>
</evidence>
<comment type="caution">
    <text evidence="1">The sequence shown here is derived from an EMBL/GenBank/DDBJ whole genome shotgun (WGS) entry which is preliminary data.</text>
</comment>
<dbReference type="EMBL" id="NEVS01000004">
    <property type="protein sequence ID" value="OZI60561.1"/>
    <property type="molecule type" value="Genomic_DNA"/>
</dbReference>
<accession>A0A261UG32</accession>
<protein>
    <recommendedName>
        <fullName evidence="3">DUF2894 domain-containing protein</fullName>
    </recommendedName>
</protein>
<proteinExistence type="predicted"/>
<keyword evidence="2" id="KW-1185">Reference proteome</keyword>
<name>A0A261UG32_9BORD</name>
<dbReference type="Pfam" id="PF11445">
    <property type="entry name" value="DUF2894"/>
    <property type="match status" value="1"/>
</dbReference>
<evidence type="ECO:0000313" key="1">
    <source>
        <dbReference type="EMBL" id="OZI60561.1"/>
    </source>
</evidence>
<dbReference type="AlphaFoldDB" id="A0A261UG32"/>
<reference evidence="2" key="1">
    <citation type="submission" date="2017-05" db="EMBL/GenBank/DDBJ databases">
        <title>Complete and WGS of Bordetella genogroups.</title>
        <authorList>
            <person name="Spilker T."/>
            <person name="Lipuma J."/>
        </authorList>
    </citation>
    <scope>NUCLEOTIDE SEQUENCE [LARGE SCALE GENOMIC DNA]</scope>
    <source>
        <strain evidence="2">AU8856</strain>
    </source>
</reference>